<organism evidence="2 3">
    <name type="scientific">Ascodesmis nigricans</name>
    <dbReference type="NCBI Taxonomy" id="341454"/>
    <lineage>
        <taxon>Eukaryota</taxon>
        <taxon>Fungi</taxon>
        <taxon>Dikarya</taxon>
        <taxon>Ascomycota</taxon>
        <taxon>Pezizomycotina</taxon>
        <taxon>Pezizomycetes</taxon>
        <taxon>Pezizales</taxon>
        <taxon>Ascodesmidaceae</taxon>
        <taxon>Ascodesmis</taxon>
    </lineage>
</organism>
<dbReference type="Proteomes" id="UP000298138">
    <property type="component" value="Unassembled WGS sequence"/>
</dbReference>
<keyword evidence="1" id="KW-0732">Signal</keyword>
<proteinExistence type="predicted"/>
<reference evidence="2 3" key="1">
    <citation type="submission" date="2019-04" db="EMBL/GenBank/DDBJ databases">
        <title>Comparative genomics and transcriptomics to analyze fruiting body development in filamentous ascomycetes.</title>
        <authorList>
            <consortium name="DOE Joint Genome Institute"/>
            <person name="Lutkenhaus R."/>
            <person name="Traeger S."/>
            <person name="Breuer J."/>
            <person name="Kuo A."/>
            <person name="Lipzen A."/>
            <person name="Pangilinan J."/>
            <person name="Dilworth D."/>
            <person name="Sandor L."/>
            <person name="Poggeler S."/>
            <person name="Barry K."/>
            <person name="Grigoriev I.V."/>
            <person name="Nowrousian M."/>
        </authorList>
    </citation>
    <scope>NUCLEOTIDE SEQUENCE [LARGE SCALE GENOMIC DNA]</scope>
    <source>
        <strain evidence="2 3">CBS 389.68</strain>
    </source>
</reference>
<dbReference type="AlphaFoldDB" id="A0A4S2MPB3"/>
<feature type="signal peptide" evidence="1">
    <location>
        <begin position="1"/>
        <end position="25"/>
    </location>
</feature>
<dbReference type="EMBL" id="ML220135">
    <property type="protein sequence ID" value="TGZ79000.1"/>
    <property type="molecule type" value="Genomic_DNA"/>
</dbReference>
<feature type="chain" id="PRO_5020320413" evidence="1">
    <location>
        <begin position="26"/>
        <end position="160"/>
    </location>
</feature>
<sequence>MKLSTVTTTPLLLAATLLPVTPALAAPLHLTLNIDLEKTMPINDICEGYDWLCDENGHPYRGGGGGAAYVPSSYISAASLTSKSPPSIRALTTPPGAPDEGLGPADGLGVQFMRAIDGRFGASGVNEYCMAYPDRWECWCVGKHRECSCSFYPYYPGFKG</sequence>
<evidence type="ECO:0000256" key="1">
    <source>
        <dbReference type="SAM" id="SignalP"/>
    </source>
</evidence>
<accession>A0A4S2MPB3</accession>
<gene>
    <name evidence="2" type="ORF">EX30DRAFT_120749</name>
</gene>
<protein>
    <submittedName>
        <fullName evidence="2">Uncharacterized protein</fullName>
    </submittedName>
</protein>
<name>A0A4S2MPB3_9PEZI</name>
<evidence type="ECO:0000313" key="2">
    <source>
        <dbReference type="EMBL" id="TGZ79000.1"/>
    </source>
</evidence>
<dbReference type="InParanoid" id="A0A4S2MPB3"/>
<keyword evidence="3" id="KW-1185">Reference proteome</keyword>
<evidence type="ECO:0000313" key="3">
    <source>
        <dbReference type="Proteomes" id="UP000298138"/>
    </source>
</evidence>